<dbReference type="EC" id="1.8.7.1" evidence="5"/>
<sequence>MNANGVNPEHDATRPGPAAQDGARRIVVVGYGMIGHRCAELLAERAAAASPATAPVRITVLGEEPHEAYDRVHLGALFDGKSAEDLTYAAPPGVELRLGDPATAIDRQRKTVTTASGAEFGYDELVLATGSYPFVPPVPGHNATGAFVYRTIDDVEAIKRFAAGRKVGAVVGGGLLGLEAAGALKAMGLETHVIEFGPRLMGVQVDEGGGQALLSRIDALGVSVHTSTRTEAVEIGEDGAVYALVLAKGEDLSALPVDLVVFAAGVRARDQLGRDAGLACGERGGIRVDELCRTDDPAVYAIGECAQTVDGRVYGLVAPGYAMAETVADHLLGSDPAPFHGADLSTTLKLLGVEVASFGDAFGATPGALTALYSDSTAGLYKKLVIGEDGRLLGGILVGDASAYATLRPLAGTDSPLPATPEQLLLPASLGSAPSLGPDALPDSATVCSCHNVTKGSINAAIHEQGCADVAALKTCTKAGTGCGSCVPLLGQLLSAAGVQTSKALCRHFEQSRAELYEVVLVTGIDTFARLLAQHGTGEPDGCEVCKPAVASILASLGGTLGSGKRGSGRHILAGEQAALQDTNDHFLANLQRNGSYSVVPRIPGGEITPEKLIVIGEVARDFGLYTKITGGQRIDLFGARVEQLPLIWRRLVDAGFESGHAYGKALRTVKSCVGSEWCRYGVQESVKMAIELELRYRGLRSPHKLKAAVSGCARECAEAQSKDFGVIATEAGWNLYVGGNGGFRPRHADLFAKDLSSEELIRTIDRFLMFYIRTADRLERTAAWIERMEGGLDHLKAVILEDSLGLCAGLDRVMAEHVANYADEWRSAIEDPETLRRFVSFVNAPGTPDPEIKFEVERGQIKPLLTIGPPPQAGDGAGESGADRGGAHARGGDRPAGSEDERLVPAEVGA</sequence>
<evidence type="ECO:0000256" key="21">
    <source>
        <dbReference type="PIRSR" id="PIRSR037149-1"/>
    </source>
</evidence>
<feature type="domain" description="NADH-rubredoxin oxidoreductase C-terminal" evidence="27">
    <location>
        <begin position="345"/>
        <end position="408"/>
    </location>
</feature>
<feature type="region of interest" description="Disordered" evidence="22">
    <location>
        <begin position="866"/>
        <end position="911"/>
    </location>
</feature>
<dbReference type="RefSeq" id="WP_211465267.1">
    <property type="nucleotide sequence ID" value="NZ_JAGSXH010000012.1"/>
</dbReference>
<evidence type="ECO:0000256" key="19">
    <source>
        <dbReference type="ARBA" id="ARBA00064211"/>
    </source>
</evidence>
<evidence type="ECO:0000256" key="8">
    <source>
        <dbReference type="ARBA" id="ARBA00022630"/>
    </source>
</evidence>
<keyword evidence="15 21" id="KW-0411">Iron-sulfur</keyword>
<dbReference type="Gene3D" id="3.30.390.30">
    <property type="match status" value="1"/>
</dbReference>
<feature type="binding site" evidence="21">
    <location>
        <position position="673"/>
    </location>
    <ligand>
        <name>[4Fe-4S] cluster</name>
        <dbReference type="ChEBI" id="CHEBI:49883"/>
    </ligand>
</feature>
<dbReference type="InterPro" id="IPR052034">
    <property type="entry name" value="NasD-like"/>
</dbReference>
<dbReference type="InterPro" id="IPR045854">
    <property type="entry name" value="NO2/SO3_Rdtase_4Fe4S_sf"/>
</dbReference>
<organism evidence="28 29">
    <name type="scientific">Actinocrinis puniceicyclus</name>
    <dbReference type="NCBI Taxonomy" id="977794"/>
    <lineage>
        <taxon>Bacteria</taxon>
        <taxon>Bacillati</taxon>
        <taxon>Actinomycetota</taxon>
        <taxon>Actinomycetes</taxon>
        <taxon>Catenulisporales</taxon>
        <taxon>Actinospicaceae</taxon>
        <taxon>Actinocrinis</taxon>
    </lineage>
</organism>
<dbReference type="Pfam" id="PF18267">
    <property type="entry name" value="Rubredoxin_C"/>
    <property type="match status" value="1"/>
</dbReference>
<keyword evidence="9" id="KW-0001">2Fe-2S</keyword>
<dbReference type="AlphaFoldDB" id="A0A8J8BA32"/>
<proteinExistence type="inferred from homology"/>
<dbReference type="GO" id="GO:0015980">
    <property type="term" value="P:energy derivation by oxidation of organic compounds"/>
    <property type="evidence" value="ECO:0007669"/>
    <property type="project" value="UniProtKB-ARBA"/>
</dbReference>
<evidence type="ECO:0000256" key="20">
    <source>
        <dbReference type="PIRNR" id="PIRNR037149"/>
    </source>
</evidence>
<keyword evidence="6 21" id="KW-0004">4Fe-4S</keyword>
<dbReference type="GO" id="GO:0098809">
    <property type="term" value="F:nitrite reductase activity"/>
    <property type="evidence" value="ECO:0007669"/>
    <property type="project" value="InterPro"/>
</dbReference>
<dbReference type="NCBIfam" id="NF011565">
    <property type="entry name" value="PRK14989.1"/>
    <property type="match status" value="1"/>
</dbReference>
<feature type="binding site" evidence="21">
    <location>
        <position position="717"/>
    </location>
    <ligand>
        <name>[4Fe-4S] cluster</name>
        <dbReference type="ChEBI" id="CHEBI:49883"/>
    </ligand>
</feature>
<comment type="pathway">
    <text evidence="3">Nitrogen metabolism; nitrate reduction (assimilation).</text>
</comment>
<keyword evidence="11" id="KW-0883">Thioether bond</keyword>
<dbReference type="InterPro" id="IPR036136">
    <property type="entry name" value="Nit/Sulf_reduc_fer-like_dom_sf"/>
</dbReference>
<feature type="binding site" evidence="21">
    <location>
        <position position="713"/>
    </location>
    <ligand>
        <name>[4Fe-4S] cluster</name>
        <dbReference type="ChEBI" id="CHEBI:49883"/>
    </ligand>
</feature>
<comment type="cofactor">
    <cofactor evidence="21">
        <name>siroheme</name>
        <dbReference type="ChEBI" id="CHEBI:60052"/>
    </cofactor>
    <text evidence="21">Binds 1 siroheme per subunit.</text>
</comment>
<dbReference type="FunFam" id="3.50.50.60:FF:000033">
    <property type="entry name" value="Nitrite reductase [NAD(P)H], large subunit"/>
    <property type="match status" value="1"/>
</dbReference>
<dbReference type="InterPro" id="IPR041575">
    <property type="entry name" value="Rubredoxin_C"/>
</dbReference>
<dbReference type="Pfam" id="PF07992">
    <property type="entry name" value="Pyr_redox_2"/>
    <property type="match status" value="1"/>
</dbReference>
<gene>
    <name evidence="28" type="primary">nirB</name>
    <name evidence="28" type="ORF">KGA66_05605</name>
</gene>
<evidence type="ECO:0000256" key="1">
    <source>
        <dbReference type="ARBA" id="ARBA00001974"/>
    </source>
</evidence>
<dbReference type="InterPro" id="IPR023753">
    <property type="entry name" value="FAD/NAD-binding_dom"/>
</dbReference>
<dbReference type="InterPro" id="IPR036188">
    <property type="entry name" value="FAD/NAD-bd_sf"/>
</dbReference>
<dbReference type="GO" id="GO:0046872">
    <property type="term" value="F:metal ion binding"/>
    <property type="evidence" value="ECO:0007669"/>
    <property type="project" value="UniProtKB-KW"/>
</dbReference>
<keyword evidence="16 20" id="KW-0534">Nitrate assimilation</keyword>
<dbReference type="InterPro" id="IPR007419">
    <property type="entry name" value="BFD-like_2Fe2S-bd_dom"/>
</dbReference>
<keyword evidence="14 21" id="KW-0408">Iron</keyword>
<feature type="domain" description="Nitrite/sulphite reductase 4Fe-4S" evidence="23">
    <location>
        <begin position="664"/>
        <end position="801"/>
    </location>
</feature>
<feature type="domain" description="FAD/NAD(P)-binding" evidence="26">
    <location>
        <begin position="25"/>
        <end position="307"/>
    </location>
</feature>
<evidence type="ECO:0000256" key="16">
    <source>
        <dbReference type="ARBA" id="ARBA00023063"/>
    </source>
</evidence>
<feature type="binding site" description="axial binding residue" evidence="21">
    <location>
        <position position="717"/>
    </location>
    <ligand>
        <name>siroheme</name>
        <dbReference type="ChEBI" id="CHEBI:60052"/>
    </ligand>
    <ligandPart>
        <name>Fe</name>
        <dbReference type="ChEBI" id="CHEBI:18248"/>
    </ligandPart>
</feature>
<dbReference type="GO" id="GO:0051539">
    <property type="term" value="F:4 iron, 4 sulfur cluster binding"/>
    <property type="evidence" value="ECO:0007669"/>
    <property type="project" value="UniProtKB-KW"/>
</dbReference>
<evidence type="ECO:0000256" key="3">
    <source>
        <dbReference type="ARBA" id="ARBA00005096"/>
    </source>
</evidence>
<evidence type="ECO:0000256" key="15">
    <source>
        <dbReference type="ARBA" id="ARBA00023014"/>
    </source>
</evidence>
<dbReference type="GO" id="GO:0020037">
    <property type="term" value="F:heme binding"/>
    <property type="evidence" value="ECO:0007669"/>
    <property type="project" value="InterPro"/>
</dbReference>
<name>A0A8J8BA32_9ACTN</name>
<comment type="catalytic activity">
    <reaction evidence="18">
        <text>hydrogen sulfide + 6 oxidized [2Fe-2S]-[ferredoxin] + 3 H2O = sulfite + 6 reduced [2Fe-2S]-[ferredoxin] + 7 H(+)</text>
        <dbReference type="Rhea" id="RHEA:23132"/>
        <dbReference type="Rhea" id="RHEA-COMP:10000"/>
        <dbReference type="Rhea" id="RHEA-COMP:10001"/>
        <dbReference type="ChEBI" id="CHEBI:15377"/>
        <dbReference type="ChEBI" id="CHEBI:15378"/>
        <dbReference type="ChEBI" id="CHEBI:17359"/>
        <dbReference type="ChEBI" id="CHEBI:29919"/>
        <dbReference type="ChEBI" id="CHEBI:33737"/>
        <dbReference type="ChEBI" id="CHEBI:33738"/>
        <dbReference type="EC" id="1.8.7.1"/>
    </reaction>
</comment>
<dbReference type="Gene3D" id="3.30.413.10">
    <property type="entry name" value="Sulfite Reductase Hemoprotein, domain 1"/>
    <property type="match status" value="1"/>
</dbReference>
<comment type="cofactor">
    <cofactor evidence="1 20">
        <name>FAD</name>
        <dbReference type="ChEBI" id="CHEBI:57692"/>
    </cofactor>
</comment>
<evidence type="ECO:0000313" key="28">
    <source>
        <dbReference type="EMBL" id="MBS2962512.1"/>
    </source>
</evidence>
<dbReference type="GO" id="GO:0051537">
    <property type="term" value="F:2 iron, 2 sulfur cluster binding"/>
    <property type="evidence" value="ECO:0007669"/>
    <property type="project" value="UniProtKB-KW"/>
</dbReference>
<dbReference type="FunFam" id="3.30.413.10:FF:000007">
    <property type="entry name" value="Nitrite reductase [NAD(P)H] large subunit"/>
    <property type="match status" value="1"/>
</dbReference>
<evidence type="ECO:0000256" key="14">
    <source>
        <dbReference type="ARBA" id="ARBA00023004"/>
    </source>
</evidence>
<reference evidence="28" key="1">
    <citation type="submission" date="2021-04" db="EMBL/GenBank/DDBJ databases">
        <title>Genome based classification of Actinospica acidithermotolerans sp. nov., an actinobacterium isolated from an Indonesian hot spring.</title>
        <authorList>
            <person name="Kusuma A.B."/>
            <person name="Putra K.E."/>
            <person name="Nafisah S."/>
            <person name="Loh J."/>
            <person name="Nouioui I."/>
            <person name="Goodfellow M."/>
        </authorList>
    </citation>
    <scope>NUCLEOTIDE SEQUENCE</scope>
    <source>
        <strain evidence="28">DSM 45618</strain>
    </source>
</reference>
<evidence type="ECO:0000256" key="12">
    <source>
        <dbReference type="ARBA" id="ARBA00022827"/>
    </source>
</evidence>
<feature type="compositionally biased region" description="Basic and acidic residues" evidence="22">
    <location>
        <begin position="882"/>
        <end position="905"/>
    </location>
</feature>
<dbReference type="NCBIfam" id="TIGR02374">
    <property type="entry name" value="nitri_red_nirB"/>
    <property type="match status" value="1"/>
</dbReference>
<dbReference type="InterPro" id="IPR006067">
    <property type="entry name" value="NO2/SO3_Rdtase_4Fe4S_dom"/>
</dbReference>
<feature type="binding site" evidence="21">
    <location>
        <position position="679"/>
    </location>
    <ligand>
        <name>[4Fe-4S] cluster</name>
        <dbReference type="ChEBI" id="CHEBI:49883"/>
    </ligand>
</feature>
<dbReference type="InterPro" id="IPR012744">
    <property type="entry name" value="Nitri_red_NirB"/>
</dbReference>
<keyword evidence="10 21" id="KW-0479">Metal-binding</keyword>
<keyword evidence="29" id="KW-1185">Reference proteome</keyword>
<evidence type="ECO:0000256" key="7">
    <source>
        <dbReference type="ARBA" id="ARBA00022617"/>
    </source>
</evidence>
<evidence type="ECO:0000259" key="24">
    <source>
        <dbReference type="Pfam" id="PF03460"/>
    </source>
</evidence>
<keyword evidence="13" id="KW-0560">Oxidoreductase</keyword>
<comment type="caution">
    <text evidence="28">The sequence shown here is derived from an EMBL/GenBank/DDBJ whole genome shotgun (WGS) entry which is preliminary data.</text>
</comment>
<keyword evidence="8 20" id="KW-0285">Flavoprotein</keyword>
<dbReference type="SUPFAM" id="SSF51905">
    <property type="entry name" value="FAD/NAD(P)-binding domain"/>
    <property type="match status" value="1"/>
</dbReference>
<dbReference type="Gene3D" id="1.10.10.1100">
    <property type="entry name" value="BFD-like [2Fe-2S]-binding domain"/>
    <property type="match status" value="1"/>
</dbReference>
<evidence type="ECO:0000256" key="10">
    <source>
        <dbReference type="ARBA" id="ARBA00022723"/>
    </source>
</evidence>
<dbReference type="GO" id="GO:0050660">
    <property type="term" value="F:flavin adenine dinucleotide binding"/>
    <property type="evidence" value="ECO:0007669"/>
    <property type="project" value="UniProtKB-UniRule"/>
</dbReference>
<evidence type="ECO:0000256" key="9">
    <source>
        <dbReference type="ARBA" id="ARBA00022714"/>
    </source>
</evidence>
<comment type="cofactor">
    <cofactor evidence="21">
        <name>[4Fe-4S] cluster</name>
        <dbReference type="ChEBI" id="CHEBI:49883"/>
    </cofactor>
    <text evidence="21">Binds 1 [4Fe-4S] cluster per subunit.</text>
</comment>
<dbReference type="PRINTS" id="PR00411">
    <property type="entry name" value="PNDRDTASEI"/>
</dbReference>
<dbReference type="Gene3D" id="3.50.50.60">
    <property type="entry name" value="FAD/NAD(P)-binding domain"/>
    <property type="match status" value="2"/>
</dbReference>
<evidence type="ECO:0000259" key="27">
    <source>
        <dbReference type="Pfam" id="PF18267"/>
    </source>
</evidence>
<dbReference type="GO" id="GO:0042128">
    <property type="term" value="P:nitrate assimilation"/>
    <property type="evidence" value="ECO:0007669"/>
    <property type="project" value="UniProtKB-UniRule"/>
</dbReference>
<evidence type="ECO:0000256" key="4">
    <source>
        <dbReference type="ARBA" id="ARBA00010429"/>
    </source>
</evidence>
<dbReference type="Pfam" id="PF03460">
    <property type="entry name" value="NIR_SIR_ferr"/>
    <property type="match status" value="1"/>
</dbReference>
<dbReference type="InterPro" id="IPR016156">
    <property type="entry name" value="FAD/NAD-linked_Rdtase_dimer_sf"/>
</dbReference>
<dbReference type="SUPFAM" id="SSF56014">
    <property type="entry name" value="Nitrite and sulphite reductase 4Fe-4S domain-like"/>
    <property type="match status" value="1"/>
</dbReference>
<dbReference type="InterPro" id="IPR005117">
    <property type="entry name" value="NiRdtase/SiRdtase_haem-b_fer"/>
</dbReference>
<evidence type="ECO:0000256" key="2">
    <source>
        <dbReference type="ARBA" id="ARBA00003247"/>
    </source>
</evidence>
<dbReference type="SUPFAM" id="SSF55124">
    <property type="entry name" value="Nitrite/Sulfite reductase N-terminal domain-like"/>
    <property type="match status" value="1"/>
</dbReference>
<dbReference type="CDD" id="cd19943">
    <property type="entry name" value="NirB_Fer2_BFD-like_1"/>
    <property type="match status" value="1"/>
</dbReference>
<evidence type="ECO:0000313" key="29">
    <source>
        <dbReference type="Proteomes" id="UP000677913"/>
    </source>
</evidence>
<comment type="cofactor">
    <cofactor evidence="17">
        <name>[2Fe-2S] cluster</name>
        <dbReference type="ChEBI" id="CHEBI:190135"/>
    </cofactor>
</comment>
<dbReference type="PIRSF" id="PIRSF037149">
    <property type="entry name" value="NirB"/>
    <property type="match status" value="1"/>
</dbReference>
<dbReference type="Pfam" id="PF01077">
    <property type="entry name" value="NIR_SIR"/>
    <property type="match status" value="1"/>
</dbReference>
<comment type="similarity">
    <text evidence="4">Belongs to the nitrite and sulfite reductase 4Fe-4S domain family.</text>
</comment>
<dbReference type="PRINTS" id="PR00397">
    <property type="entry name" value="SIROHAEM"/>
</dbReference>
<evidence type="ECO:0000256" key="5">
    <source>
        <dbReference type="ARBA" id="ARBA00012353"/>
    </source>
</evidence>
<dbReference type="InterPro" id="IPR006066">
    <property type="entry name" value="NO2/SO3_Rdtase_FeS/sirohaem_BS"/>
</dbReference>
<accession>A0A8J8BA32</accession>
<dbReference type="EMBL" id="JAGSXH010000012">
    <property type="protein sequence ID" value="MBS2962512.1"/>
    <property type="molecule type" value="Genomic_DNA"/>
</dbReference>
<dbReference type="InterPro" id="IPR017121">
    <property type="entry name" value="Nitrite_Rdtase_lsu"/>
</dbReference>
<keyword evidence="7 21" id="KW-0349">Heme</keyword>
<evidence type="ECO:0000256" key="18">
    <source>
        <dbReference type="ARBA" id="ARBA00049518"/>
    </source>
</evidence>
<evidence type="ECO:0000256" key="13">
    <source>
        <dbReference type="ARBA" id="ARBA00023002"/>
    </source>
</evidence>
<dbReference type="GO" id="GO:0050311">
    <property type="term" value="F:sulfite reductase (ferredoxin) activity"/>
    <property type="evidence" value="ECO:0007669"/>
    <property type="project" value="UniProtKB-EC"/>
</dbReference>
<dbReference type="PRINTS" id="PR00368">
    <property type="entry name" value="FADPNR"/>
</dbReference>
<dbReference type="FunFam" id="1.10.10.1100:FF:000002">
    <property type="entry name" value="Nitrite reductase large subunit"/>
    <property type="match status" value="1"/>
</dbReference>
<dbReference type="PANTHER" id="PTHR43809:SF1">
    <property type="entry name" value="NITRITE REDUCTASE (NADH) LARGE SUBUNIT"/>
    <property type="match status" value="1"/>
</dbReference>
<comment type="subunit">
    <text evidence="19">Homodimer which associates with NirD.</text>
</comment>
<dbReference type="Proteomes" id="UP000677913">
    <property type="component" value="Unassembled WGS sequence"/>
</dbReference>
<evidence type="ECO:0000259" key="25">
    <source>
        <dbReference type="Pfam" id="PF04324"/>
    </source>
</evidence>
<protein>
    <recommendedName>
        <fullName evidence="5">assimilatory sulfite reductase (ferredoxin)</fullName>
        <ecNumber evidence="5">1.8.7.1</ecNumber>
    </recommendedName>
</protein>
<evidence type="ECO:0000256" key="6">
    <source>
        <dbReference type="ARBA" id="ARBA00022485"/>
    </source>
</evidence>
<dbReference type="InterPro" id="IPR041854">
    <property type="entry name" value="BFD-like_2Fe2S-bd_dom_sf"/>
</dbReference>
<dbReference type="UniPathway" id="UPA00653"/>
<keyword evidence="12 20" id="KW-0274">FAD</keyword>
<evidence type="ECO:0000259" key="23">
    <source>
        <dbReference type="Pfam" id="PF01077"/>
    </source>
</evidence>
<comment type="function">
    <text evidence="2">Catalyzes the reduction of sulfite to sulfide, a step in the biosynthesis of sulfur-containing amino acids and cofactors.</text>
</comment>
<dbReference type="GO" id="GO:0050661">
    <property type="term" value="F:NADP binding"/>
    <property type="evidence" value="ECO:0007669"/>
    <property type="project" value="UniProtKB-UniRule"/>
</dbReference>
<feature type="domain" description="BFD-like [2Fe-2S]-binding" evidence="25">
    <location>
        <begin position="447"/>
        <end position="495"/>
    </location>
</feature>
<evidence type="ECO:0000256" key="17">
    <source>
        <dbReference type="ARBA" id="ARBA00034078"/>
    </source>
</evidence>
<dbReference type="CDD" id="cd19944">
    <property type="entry name" value="NirB_Fer2_BFD-like_2"/>
    <property type="match status" value="1"/>
</dbReference>
<dbReference type="Pfam" id="PF04324">
    <property type="entry name" value="Fer2_BFD"/>
    <property type="match status" value="1"/>
</dbReference>
<dbReference type="PANTHER" id="PTHR43809">
    <property type="entry name" value="NITRITE REDUCTASE (NADH) LARGE SUBUNIT"/>
    <property type="match status" value="1"/>
</dbReference>
<feature type="domain" description="Nitrite/Sulfite reductase ferredoxin-like" evidence="24">
    <location>
        <begin position="592"/>
        <end position="653"/>
    </location>
</feature>
<dbReference type="PROSITE" id="PS00365">
    <property type="entry name" value="NIR_SIR"/>
    <property type="match status" value="1"/>
</dbReference>
<evidence type="ECO:0000256" key="22">
    <source>
        <dbReference type="SAM" id="MobiDB-lite"/>
    </source>
</evidence>
<evidence type="ECO:0000259" key="26">
    <source>
        <dbReference type="Pfam" id="PF07992"/>
    </source>
</evidence>
<evidence type="ECO:0000256" key="11">
    <source>
        <dbReference type="ARBA" id="ARBA00022784"/>
    </source>
</evidence>